<gene>
    <name evidence="3" type="ORF">INT80_12700</name>
</gene>
<feature type="domain" description="LHH" evidence="2">
    <location>
        <begin position="111"/>
        <end position="188"/>
    </location>
</feature>
<comment type="caution">
    <text evidence="3">The sequence shown here is derived from an EMBL/GenBank/DDBJ whole genome shotgun (WGS) entry which is preliminary data.</text>
</comment>
<organism evidence="3">
    <name type="scientific">Gallibacterium anatis</name>
    <dbReference type="NCBI Taxonomy" id="750"/>
    <lineage>
        <taxon>Bacteria</taxon>
        <taxon>Pseudomonadati</taxon>
        <taxon>Pseudomonadota</taxon>
        <taxon>Gammaproteobacteria</taxon>
        <taxon>Pasteurellales</taxon>
        <taxon>Pasteurellaceae</taxon>
        <taxon>Gallibacterium</taxon>
    </lineage>
</organism>
<evidence type="ECO:0000313" key="3">
    <source>
        <dbReference type="EMBL" id="MBF4103018.1"/>
    </source>
</evidence>
<protein>
    <submittedName>
        <fullName evidence="3">HNH/ENDO VII family nuclease</fullName>
    </submittedName>
</protein>
<evidence type="ECO:0000256" key="1">
    <source>
        <dbReference type="SAM" id="MobiDB-lite"/>
    </source>
</evidence>
<dbReference type="InterPro" id="IPR026834">
    <property type="entry name" value="LHH"/>
</dbReference>
<reference evidence="3" key="1">
    <citation type="submission" date="2020-11" db="EMBL/GenBank/DDBJ databases">
        <title>Gallibacterium anatis 1637, full genome, WGS.</title>
        <authorList>
            <person name="Laishevtcev A.I."/>
            <person name="Yakimova E.A."/>
            <person name="Petkovich D."/>
            <person name="Stepanova T.V."/>
            <person name="Kalendr R.S."/>
            <person name="Rubalsky E.O."/>
            <person name="Zulkarneev E.R."/>
            <person name="Aleshkin A.V."/>
        </authorList>
    </citation>
    <scope>NUCLEOTIDE SEQUENCE</scope>
    <source>
        <strain evidence="3">1637</strain>
    </source>
</reference>
<dbReference type="EMBL" id="JADION010000042">
    <property type="protein sequence ID" value="MBF4103018.1"/>
    <property type="molecule type" value="Genomic_DNA"/>
</dbReference>
<dbReference type="AlphaFoldDB" id="A0A930UWW8"/>
<dbReference type="Pfam" id="PF14411">
    <property type="entry name" value="LHH"/>
    <property type="match status" value="1"/>
</dbReference>
<proteinExistence type="predicted"/>
<feature type="region of interest" description="Disordered" evidence="1">
    <location>
        <begin position="170"/>
        <end position="193"/>
    </location>
</feature>
<name>A0A930UWW8_9PAST</name>
<evidence type="ECO:0000259" key="2">
    <source>
        <dbReference type="Pfam" id="PF14411"/>
    </source>
</evidence>
<accession>A0A930UWW8</accession>
<sequence>MYDKVQSGELNESEADRLLEKADKRLDNVFNDNGKIIDDFDNRLFLTPLSEETKAQLSSEGYPEEIIDKIRSEEEASIYRDANVEPARINGKVALVKTDIDYQQKDDSGRTNLERMEKGLAPLDKNGKPIELHHIGQNNDSPLVELTKQEHIGGGNNTVLHDVKKESEIDRESFANERKEHWKERAKQIEMNS</sequence>